<feature type="transmembrane region" description="Helical" evidence="1">
    <location>
        <begin position="299"/>
        <end position="318"/>
    </location>
</feature>
<keyword evidence="1" id="KW-1133">Transmembrane helix</keyword>
<evidence type="ECO:0000256" key="1">
    <source>
        <dbReference type="SAM" id="Phobius"/>
    </source>
</evidence>
<gene>
    <name evidence="2" type="ORF">FYJ27_06630</name>
</gene>
<dbReference type="InterPro" id="IPR038728">
    <property type="entry name" value="YkvI-like"/>
</dbReference>
<feature type="transmembrane region" description="Helical" evidence="1">
    <location>
        <begin position="150"/>
        <end position="167"/>
    </location>
</feature>
<name>A0A844FH76_9FIRM</name>
<organism evidence="2 3">
    <name type="scientific">Anaerosalibacter bizertensis</name>
    <dbReference type="NCBI Taxonomy" id="932217"/>
    <lineage>
        <taxon>Bacteria</taxon>
        <taxon>Bacillati</taxon>
        <taxon>Bacillota</taxon>
        <taxon>Tissierellia</taxon>
        <taxon>Tissierellales</taxon>
        <taxon>Sporanaerobacteraceae</taxon>
        <taxon>Anaerosalibacter</taxon>
    </lineage>
</organism>
<feature type="transmembrane region" description="Helical" evidence="1">
    <location>
        <begin position="265"/>
        <end position="287"/>
    </location>
</feature>
<dbReference type="OrthoDB" id="4424890at2"/>
<reference evidence="2 3" key="1">
    <citation type="submission" date="2019-08" db="EMBL/GenBank/DDBJ databases">
        <title>In-depth cultivation of the pig gut microbiome towards novel bacterial diversity and tailored functional studies.</title>
        <authorList>
            <person name="Wylensek D."/>
            <person name="Hitch T.C.A."/>
            <person name="Clavel T."/>
        </authorList>
    </citation>
    <scope>NUCLEOTIDE SEQUENCE [LARGE SCALE GENOMIC DNA]</scope>
    <source>
        <strain evidence="2 3">Med78-601-WT-4W-RMD-3</strain>
    </source>
</reference>
<protein>
    <recommendedName>
        <fullName evidence="4">Transporter</fullName>
    </recommendedName>
</protein>
<feature type="transmembrane region" description="Helical" evidence="1">
    <location>
        <begin position="324"/>
        <end position="344"/>
    </location>
</feature>
<feature type="transmembrane region" description="Helical" evidence="1">
    <location>
        <begin position="45"/>
        <end position="67"/>
    </location>
</feature>
<comment type="caution">
    <text evidence="2">The sequence shown here is derived from an EMBL/GenBank/DDBJ whole genome shotgun (WGS) entry which is preliminary data.</text>
</comment>
<keyword evidence="1" id="KW-0812">Transmembrane</keyword>
<evidence type="ECO:0000313" key="2">
    <source>
        <dbReference type="EMBL" id="MSS43407.1"/>
    </source>
</evidence>
<dbReference type="PANTHER" id="PTHR37814">
    <property type="entry name" value="CONSERVED MEMBRANE PROTEIN"/>
    <property type="match status" value="1"/>
</dbReference>
<proteinExistence type="predicted"/>
<dbReference type="PANTHER" id="PTHR37814:SF1">
    <property type="entry name" value="MEMBRANE PROTEIN"/>
    <property type="match status" value="1"/>
</dbReference>
<dbReference type="Proteomes" id="UP000462760">
    <property type="component" value="Unassembled WGS sequence"/>
</dbReference>
<evidence type="ECO:0000313" key="3">
    <source>
        <dbReference type="Proteomes" id="UP000462760"/>
    </source>
</evidence>
<feature type="transmembrane region" description="Helical" evidence="1">
    <location>
        <begin position="224"/>
        <end position="245"/>
    </location>
</feature>
<evidence type="ECO:0008006" key="4">
    <source>
        <dbReference type="Google" id="ProtNLM"/>
    </source>
</evidence>
<feature type="transmembrane region" description="Helical" evidence="1">
    <location>
        <begin position="12"/>
        <end position="30"/>
    </location>
</feature>
<dbReference type="AlphaFoldDB" id="A0A844FH76"/>
<dbReference type="EMBL" id="VULR01000008">
    <property type="protein sequence ID" value="MSS43407.1"/>
    <property type="molecule type" value="Genomic_DNA"/>
</dbReference>
<feature type="transmembrane region" description="Helical" evidence="1">
    <location>
        <begin position="125"/>
        <end position="143"/>
    </location>
</feature>
<sequence>MKRRRVMNKDVLKLAFIYIGTIIGAGFASGREIIDFFGVYGAKGIIGMVLSSFLFMFIGAFFLSKIYEKKINGYENLINNIFGEKLGFFIDTVIILSLFIGYCIMVSGSGALFNQEFNLSKNMGIYLMVILSFITFLFSLEGLSFINSILVPLLVLGIIYFGGNVIIEEGFIFSNLKGIEYTNKGNFITSSILYVGFNSLLLIVILSSLLPIITNKKVAIKGGLMGGGILGVLGCFILIPLLILYTQVYALDIPMLNISGYGGRIYSKIFSVILWLAMFTTAIANGFGFIERVSKKRNYIFTSFLFCLSSIPLAKLGFSNLVATIYPIFGYFGGFILLVSIIRLI</sequence>
<feature type="transmembrane region" description="Helical" evidence="1">
    <location>
        <begin position="187"/>
        <end position="212"/>
    </location>
</feature>
<keyword evidence="1" id="KW-0472">Membrane</keyword>
<feature type="transmembrane region" description="Helical" evidence="1">
    <location>
        <begin position="88"/>
        <end position="113"/>
    </location>
</feature>
<accession>A0A844FH76</accession>